<proteinExistence type="predicted"/>
<accession>A0A0A1V837</accession>
<dbReference type="eggNOG" id="ENOG502S5P0">
    <property type="taxonomic scope" value="Eukaryota"/>
</dbReference>
<evidence type="ECO:0000256" key="1">
    <source>
        <dbReference type="SAM" id="MobiDB-lite"/>
    </source>
</evidence>
<dbReference type="HOGENOM" id="CLU_039192_0_0_1"/>
<feature type="region of interest" description="Disordered" evidence="1">
    <location>
        <begin position="153"/>
        <end position="192"/>
    </location>
</feature>
<dbReference type="EMBL" id="JELW01000001">
    <property type="protein sequence ID" value="EXV06374.1"/>
    <property type="molecule type" value="Genomic_DNA"/>
</dbReference>
<name>A0A0A1V837_9HYPO</name>
<gene>
    <name evidence="2" type="ORF">X797_001092</name>
</gene>
<evidence type="ECO:0000313" key="3">
    <source>
        <dbReference type="Proteomes" id="UP000030151"/>
    </source>
</evidence>
<feature type="compositionally biased region" description="Low complexity" evidence="1">
    <location>
        <begin position="181"/>
        <end position="192"/>
    </location>
</feature>
<dbReference type="AlphaFoldDB" id="A0A0A1V837"/>
<comment type="caution">
    <text evidence="2">The sequence shown here is derived from an EMBL/GenBank/DDBJ whole genome shotgun (WGS) entry which is preliminary data.</text>
</comment>
<sequence length="420" mass="45869">MPRKSIDAGKSNGSTMNDTVPRKTERSHEENQERAYIAASRRADRSIEARVQSARQASEIHKKRTGKGFKITEDIVMNEEMYEEEDDDMPRSLHLLTAHMATQSPQMNSRLESYLANKVAFSHALAQSNMAWRNHGVNRAFAESFPNAFSLHPPNISQPPNGSEHVNLPNQGIHQHPECYSPPQAYSPPAYSPTNYSPAPFSPGLPASMPPTAPATGSVSLAQSTHPFVPSFPYQPARNDNRRRSRTSTSPNRKRRYAHTKSPPALGRQAKLSPPATPTPATTPSLDSTLTADTPSDSFEPITTPGDASAFTTMLPAEARMILEGVGADDVLCQTLAGQDLFNGQGDFTQPWMDPSVVYDSSSMPRVPSMNGVDPGLVPNLYGNGATDSMASKCAMSSPTDEESWNVFINENIWTADQNQ</sequence>
<feature type="region of interest" description="Disordered" evidence="1">
    <location>
        <begin position="1"/>
        <end position="45"/>
    </location>
</feature>
<feature type="compositionally biased region" description="Polar residues" evidence="1">
    <location>
        <begin position="215"/>
        <end position="226"/>
    </location>
</feature>
<feature type="compositionally biased region" description="Low complexity" evidence="1">
    <location>
        <begin position="279"/>
        <end position="294"/>
    </location>
</feature>
<feature type="compositionally biased region" description="Basic residues" evidence="1">
    <location>
        <begin position="241"/>
        <end position="259"/>
    </location>
</feature>
<feature type="region of interest" description="Disordered" evidence="1">
    <location>
        <begin position="207"/>
        <end position="309"/>
    </location>
</feature>
<reference evidence="2 3" key="1">
    <citation type="submission" date="2014-02" db="EMBL/GenBank/DDBJ databases">
        <title>The genome sequence of the entomopathogenic fungus Metarhizium robertsii ARSEF 2575.</title>
        <authorList>
            <person name="Giuliano Garisto Donzelli B."/>
            <person name="Roe B.A."/>
            <person name="Macmil S.L."/>
            <person name="Krasnoff S.B."/>
            <person name="Gibson D.M."/>
        </authorList>
    </citation>
    <scope>NUCLEOTIDE SEQUENCE [LARGE SCALE GENOMIC DNA]</scope>
    <source>
        <strain evidence="2 3">ARSEF 2575</strain>
    </source>
</reference>
<evidence type="ECO:0000313" key="2">
    <source>
        <dbReference type="EMBL" id="EXV06374.1"/>
    </source>
</evidence>
<dbReference type="OrthoDB" id="5397087at2759"/>
<dbReference type="Proteomes" id="UP000030151">
    <property type="component" value="Unassembled WGS sequence"/>
</dbReference>
<feature type="compositionally biased region" description="Basic and acidic residues" evidence="1">
    <location>
        <begin position="20"/>
        <end position="33"/>
    </location>
</feature>
<protein>
    <submittedName>
        <fullName evidence="2">Uncharacterized protein</fullName>
    </submittedName>
</protein>
<organism evidence="2 3">
    <name type="scientific">Metarhizium robertsii</name>
    <dbReference type="NCBI Taxonomy" id="568076"/>
    <lineage>
        <taxon>Eukaryota</taxon>
        <taxon>Fungi</taxon>
        <taxon>Dikarya</taxon>
        <taxon>Ascomycota</taxon>
        <taxon>Pezizomycotina</taxon>
        <taxon>Sordariomycetes</taxon>
        <taxon>Hypocreomycetidae</taxon>
        <taxon>Hypocreales</taxon>
        <taxon>Clavicipitaceae</taxon>
        <taxon>Metarhizium</taxon>
    </lineage>
</organism>